<dbReference type="RefSeq" id="WP_009489809.1">
    <property type="nucleotide sequence ID" value="NZ_CP141050.1"/>
</dbReference>
<gene>
    <name evidence="1" type="ORF">MicloDRAFT_00011310</name>
</gene>
<dbReference type="eggNOG" id="ENOG5033G0E">
    <property type="taxonomic scope" value="Bacteria"/>
</dbReference>
<protein>
    <submittedName>
        <fullName evidence="1">Uncharacterized protein</fullName>
    </submittedName>
</protein>
<evidence type="ECO:0000313" key="2">
    <source>
        <dbReference type="Proteomes" id="UP000003947"/>
    </source>
</evidence>
<dbReference type="Proteomes" id="UP000003947">
    <property type="component" value="Unassembled WGS sequence"/>
</dbReference>
<dbReference type="HOGENOM" id="CLU_2168070_0_0_5"/>
<keyword evidence="2" id="KW-1185">Reference proteome</keyword>
<dbReference type="PATRIC" id="fig|864069.3.peg.1255"/>
<dbReference type="STRING" id="864069.MicloDRAFT_00011310"/>
<name>I4Z0R9_9HYPH</name>
<evidence type="ECO:0000313" key="1">
    <source>
        <dbReference type="EMBL" id="EIM29811.1"/>
    </source>
</evidence>
<reference evidence="1 2" key="1">
    <citation type="submission" date="2012-02" db="EMBL/GenBank/DDBJ databases">
        <title>Improved High-Quality Draft sequence of Microvirga sp. WSM3557.</title>
        <authorList>
            <consortium name="US DOE Joint Genome Institute"/>
            <person name="Lucas S."/>
            <person name="Han J."/>
            <person name="Lapidus A."/>
            <person name="Cheng J.-F."/>
            <person name="Goodwin L."/>
            <person name="Pitluck S."/>
            <person name="Peters L."/>
            <person name="Zhang X."/>
            <person name="Detter J.C."/>
            <person name="Han C."/>
            <person name="Tapia R."/>
            <person name="Land M."/>
            <person name="Hauser L."/>
            <person name="Kyrpides N."/>
            <person name="Ivanova N."/>
            <person name="Pagani I."/>
            <person name="Brau L."/>
            <person name="Yates R."/>
            <person name="O'Hara G."/>
            <person name="Rui T."/>
            <person name="Howieson J."/>
            <person name="Reeve W."/>
            <person name="Woyke T."/>
        </authorList>
    </citation>
    <scope>NUCLEOTIDE SEQUENCE [LARGE SCALE GENOMIC DNA]</scope>
    <source>
        <strain evidence="1 2">WSM3557</strain>
    </source>
</reference>
<proteinExistence type="predicted"/>
<dbReference type="AlphaFoldDB" id="I4Z0R9"/>
<dbReference type="EMBL" id="JH660640">
    <property type="protein sequence ID" value="EIM29811.1"/>
    <property type="molecule type" value="Genomic_DNA"/>
</dbReference>
<organism evidence="1 2">
    <name type="scientific">Microvirga lotononidis</name>
    <dbReference type="NCBI Taxonomy" id="864069"/>
    <lineage>
        <taxon>Bacteria</taxon>
        <taxon>Pseudomonadati</taxon>
        <taxon>Pseudomonadota</taxon>
        <taxon>Alphaproteobacteria</taxon>
        <taxon>Hyphomicrobiales</taxon>
        <taxon>Methylobacteriaceae</taxon>
        <taxon>Microvirga</taxon>
    </lineage>
</organism>
<sequence length="110" mass="12194">MCNYNLFRHTDRAELLCAVPEVRPVPAFIAGPPWSFVGRVRDCTNGSSGFDHRAAEESVHFNGFYLFQLLNASDIKLWTIGDAARRYGGEAPVCDTDRQSEPSALQMAVS</sequence>
<accession>I4Z0R9</accession>